<keyword evidence="3" id="KW-0964">Secreted</keyword>
<keyword evidence="5" id="KW-0812">Transmembrane</keyword>
<reference evidence="12" key="1">
    <citation type="submission" date="2022-02" db="EMBL/GenBank/DDBJ databases">
        <authorList>
            <person name="Henning P.M."/>
            <person name="McCubbin A.G."/>
            <person name="Shore J.S."/>
        </authorList>
    </citation>
    <scope>NUCLEOTIDE SEQUENCE</scope>
    <source>
        <strain evidence="12">F60SS</strain>
        <tissue evidence="12">Leaves</tissue>
    </source>
</reference>
<keyword evidence="13" id="KW-1185">Reference proteome</keyword>
<feature type="domain" description="Leucine-rich repeat-containing N-terminal plant-type" evidence="11">
    <location>
        <begin position="448"/>
        <end position="479"/>
    </location>
</feature>
<feature type="region of interest" description="Disordered" evidence="10">
    <location>
        <begin position="1"/>
        <end position="50"/>
    </location>
</feature>
<feature type="compositionally biased region" description="Polar residues" evidence="10">
    <location>
        <begin position="40"/>
        <end position="50"/>
    </location>
</feature>
<evidence type="ECO:0000256" key="9">
    <source>
        <dbReference type="ARBA" id="ARBA00023136"/>
    </source>
</evidence>
<evidence type="ECO:0000256" key="7">
    <source>
        <dbReference type="ARBA" id="ARBA00022737"/>
    </source>
</evidence>
<evidence type="ECO:0000256" key="1">
    <source>
        <dbReference type="ARBA" id="ARBA00004167"/>
    </source>
</evidence>
<evidence type="ECO:0000256" key="8">
    <source>
        <dbReference type="ARBA" id="ARBA00022989"/>
    </source>
</evidence>
<sequence>KCPPPPTCPPISPPPRPRPFPRIRPRPPLYPPSRHLLPRQPNNNPGPLSNRATILSITQELKRNITFDPLNYTGTWVGNNYCLFKGYFCDTVPDRNITGLATIDFTGARFRGNLNLSRFILNLPDIALFHANSNNFSGAISPNINQLRYLYELDLSNNKFMGGFPVNVFGATKLTYVDIRFNGYLGRVPAQAFNIDTDVLFINNNGFSQRIPANFGNTPALFLTLANNKLTGPIPRSIGRAWNTLTEALFLGNRLTGCLPFEIGYLTKATVLDFGSNLLTGPIPQSFGCLAKLAFLNMAHNRFYGQVPEVLCRLPNAYNFTLAYNYFTQVGPQCRRLIRARRLNVNNNCIMGLPNQRNALECSRFFATTRSCARETSFSFVPCTLPASSGCKGGNHKAPTKCSKATTAVPPPPTPPSPPSPPPPTLPLDTELLVFSDQRLAVVYPIIQKFKSIITSDPLNITKTWVGSDVCNYTGFFCDNPPYNKSAIAVASIDFNGFQLSAPTLDGFLDQLPDIALFHANSNNFAGTISPNISKLPYLYELDISNNLFSGPFPAAVLGMNGLTFLDLRFNFFAGSVPPQIFTQSLEVLFINDNNFMTGLPDNLVGTHILYLTLANNKITGPLPTGIFKAFSFLTEVLLLNNQLTGCLPYEVGLLREAIVFDIGNNQLTGPLPLSLACLEKVEQLNFAGNQLFGMVPEMVCQLPNLANFSLSDNYFTAVGPICRFLILRGVLDVRNNCIPDLPNQRSVVECADFFAHPKPCPNLWSHTFIPCKPSFTSVSKLPKISSSP</sequence>
<evidence type="ECO:0000256" key="3">
    <source>
        <dbReference type="ARBA" id="ARBA00022525"/>
    </source>
</evidence>
<dbReference type="InterPro" id="IPR032675">
    <property type="entry name" value="LRR_dom_sf"/>
</dbReference>
<comment type="subcellular location">
    <subcellularLocation>
        <location evidence="1">Membrane</location>
        <topology evidence="1">Single-pass membrane protein</topology>
    </subcellularLocation>
    <subcellularLocation>
        <location evidence="2">Secreted</location>
    </subcellularLocation>
</comment>
<evidence type="ECO:0000256" key="6">
    <source>
        <dbReference type="ARBA" id="ARBA00022729"/>
    </source>
</evidence>
<evidence type="ECO:0000256" key="5">
    <source>
        <dbReference type="ARBA" id="ARBA00022692"/>
    </source>
</evidence>
<evidence type="ECO:0000256" key="4">
    <source>
        <dbReference type="ARBA" id="ARBA00022614"/>
    </source>
</evidence>
<evidence type="ECO:0000256" key="2">
    <source>
        <dbReference type="ARBA" id="ARBA00004613"/>
    </source>
</evidence>
<feature type="compositionally biased region" description="Pro residues" evidence="10">
    <location>
        <begin position="409"/>
        <end position="426"/>
    </location>
</feature>
<reference evidence="12" key="2">
    <citation type="journal article" date="2023" name="Plants (Basel)">
        <title>Annotation of the Turnera subulata (Passifloraceae) Draft Genome Reveals the S-Locus Evolved after the Divergence of Turneroideae from Passifloroideae in a Stepwise Manner.</title>
        <authorList>
            <person name="Henning P.M."/>
            <person name="Roalson E.H."/>
            <person name="Mir W."/>
            <person name="McCubbin A.G."/>
            <person name="Shore J.S."/>
        </authorList>
    </citation>
    <scope>NUCLEOTIDE SEQUENCE</scope>
    <source>
        <strain evidence="12">F60SS</strain>
    </source>
</reference>
<dbReference type="InterPro" id="IPR013210">
    <property type="entry name" value="LRR_N_plant-typ"/>
</dbReference>
<accession>A0A9Q0F605</accession>
<feature type="compositionally biased region" description="Pro residues" evidence="10">
    <location>
        <begin position="1"/>
        <end position="18"/>
    </location>
</feature>
<feature type="domain" description="Leucine-rich repeat-containing N-terminal plant-type" evidence="11">
    <location>
        <begin position="60"/>
        <end position="90"/>
    </location>
</feature>
<keyword evidence="4" id="KW-0433">Leucine-rich repeat</keyword>
<dbReference type="Pfam" id="PF08263">
    <property type="entry name" value="LRRNT_2"/>
    <property type="match status" value="2"/>
</dbReference>
<dbReference type="GO" id="GO:0016020">
    <property type="term" value="C:membrane"/>
    <property type="evidence" value="ECO:0007669"/>
    <property type="project" value="UniProtKB-SubCell"/>
</dbReference>
<dbReference type="FunFam" id="3.80.10.10:FF:000095">
    <property type="entry name" value="LRR receptor-like serine/threonine-protein kinase GSO1"/>
    <property type="match status" value="1"/>
</dbReference>
<dbReference type="AlphaFoldDB" id="A0A9Q0F605"/>
<feature type="non-terminal residue" evidence="12">
    <location>
        <position position="789"/>
    </location>
</feature>
<gene>
    <name evidence="12" type="ORF">Tsubulata_029052</name>
</gene>
<keyword evidence="8" id="KW-1133">Transmembrane helix</keyword>
<dbReference type="Proteomes" id="UP001141552">
    <property type="component" value="Unassembled WGS sequence"/>
</dbReference>
<keyword evidence="7" id="KW-0677">Repeat</keyword>
<evidence type="ECO:0000313" key="13">
    <source>
        <dbReference type="Proteomes" id="UP001141552"/>
    </source>
</evidence>
<evidence type="ECO:0000313" key="12">
    <source>
        <dbReference type="EMBL" id="KAJ4825633.1"/>
    </source>
</evidence>
<dbReference type="InterPro" id="IPR051582">
    <property type="entry name" value="LRR_extensin-like_regulator"/>
</dbReference>
<dbReference type="EMBL" id="JAKUCV010006848">
    <property type="protein sequence ID" value="KAJ4825633.1"/>
    <property type="molecule type" value="Genomic_DNA"/>
</dbReference>
<proteinExistence type="predicted"/>
<dbReference type="PANTHER" id="PTHR32093:SF91">
    <property type="entry name" value="LEUCINE-RICH REPEAT-CONTAINING N-TERMINAL PLANT-TYPE DOMAIN-CONTAINING PROTEIN"/>
    <property type="match status" value="1"/>
</dbReference>
<protein>
    <recommendedName>
        <fullName evidence="11">Leucine-rich repeat-containing N-terminal plant-type domain-containing protein</fullName>
    </recommendedName>
</protein>
<comment type="caution">
    <text evidence="12">The sequence shown here is derived from an EMBL/GenBank/DDBJ whole genome shotgun (WGS) entry which is preliminary data.</text>
</comment>
<evidence type="ECO:0000259" key="11">
    <source>
        <dbReference type="Pfam" id="PF08263"/>
    </source>
</evidence>
<dbReference type="SUPFAM" id="SSF52058">
    <property type="entry name" value="L domain-like"/>
    <property type="match status" value="2"/>
</dbReference>
<feature type="region of interest" description="Disordered" evidence="10">
    <location>
        <begin position="402"/>
        <end position="428"/>
    </location>
</feature>
<dbReference type="Gene3D" id="3.80.10.10">
    <property type="entry name" value="Ribonuclease Inhibitor"/>
    <property type="match status" value="3"/>
</dbReference>
<keyword evidence="6" id="KW-0732">Signal</keyword>
<name>A0A9Q0F605_9ROSI</name>
<dbReference type="GO" id="GO:0005576">
    <property type="term" value="C:extracellular region"/>
    <property type="evidence" value="ECO:0007669"/>
    <property type="project" value="UniProtKB-SubCell"/>
</dbReference>
<dbReference type="PANTHER" id="PTHR32093">
    <property type="entry name" value="LEUCINE-RICH REPEAT EXTENSIN-LIKE PROTEIN 3-RELATED"/>
    <property type="match status" value="1"/>
</dbReference>
<dbReference type="OrthoDB" id="676979at2759"/>
<evidence type="ECO:0000256" key="10">
    <source>
        <dbReference type="SAM" id="MobiDB-lite"/>
    </source>
</evidence>
<keyword evidence="9" id="KW-0472">Membrane</keyword>
<organism evidence="12 13">
    <name type="scientific">Turnera subulata</name>
    <dbReference type="NCBI Taxonomy" id="218843"/>
    <lineage>
        <taxon>Eukaryota</taxon>
        <taxon>Viridiplantae</taxon>
        <taxon>Streptophyta</taxon>
        <taxon>Embryophyta</taxon>
        <taxon>Tracheophyta</taxon>
        <taxon>Spermatophyta</taxon>
        <taxon>Magnoliopsida</taxon>
        <taxon>eudicotyledons</taxon>
        <taxon>Gunneridae</taxon>
        <taxon>Pentapetalae</taxon>
        <taxon>rosids</taxon>
        <taxon>fabids</taxon>
        <taxon>Malpighiales</taxon>
        <taxon>Passifloraceae</taxon>
        <taxon>Turnera</taxon>
    </lineage>
</organism>